<sequence>MQNGVLCYFFKKCIKDYDIRELMFSFGCTAYDLNCKHP</sequence>
<accession>A0A0E9VVE5</accession>
<dbReference type="AlphaFoldDB" id="A0A0E9VVE5"/>
<organism evidence="1">
    <name type="scientific">Anguilla anguilla</name>
    <name type="common">European freshwater eel</name>
    <name type="synonym">Muraena anguilla</name>
    <dbReference type="NCBI Taxonomy" id="7936"/>
    <lineage>
        <taxon>Eukaryota</taxon>
        <taxon>Metazoa</taxon>
        <taxon>Chordata</taxon>
        <taxon>Craniata</taxon>
        <taxon>Vertebrata</taxon>
        <taxon>Euteleostomi</taxon>
        <taxon>Actinopterygii</taxon>
        <taxon>Neopterygii</taxon>
        <taxon>Teleostei</taxon>
        <taxon>Anguilliformes</taxon>
        <taxon>Anguillidae</taxon>
        <taxon>Anguilla</taxon>
    </lineage>
</organism>
<reference evidence="1" key="1">
    <citation type="submission" date="2014-11" db="EMBL/GenBank/DDBJ databases">
        <authorList>
            <person name="Amaro Gonzalez C."/>
        </authorList>
    </citation>
    <scope>NUCLEOTIDE SEQUENCE</scope>
</reference>
<protein>
    <submittedName>
        <fullName evidence="1">Uncharacterized protein</fullName>
    </submittedName>
</protein>
<proteinExistence type="predicted"/>
<evidence type="ECO:0000313" key="1">
    <source>
        <dbReference type="EMBL" id="JAH82027.1"/>
    </source>
</evidence>
<dbReference type="EMBL" id="GBXM01026550">
    <property type="protein sequence ID" value="JAH82027.1"/>
    <property type="molecule type" value="Transcribed_RNA"/>
</dbReference>
<name>A0A0E9VVE5_ANGAN</name>
<reference evidence="1" key="2">
    <citation type="journal article" date="2015" name="Fish Shellfish Immunol.">
        <title>Early steps in the European eel (Anguilla anguilla)-Vibrio vulnificus interaction in the gills: Role of the RtxA13 toxin.</title>
        <authorList>
            <person name="Callol A."/>
            <person name="Pajuelo D."/>
            <person name="Ebbesson L."/>
            <person name="Teles M."/>
            <person name="MacKenzie S."/>
            <person name="Amaro C."/>
        </authorList>
    </citation>
    <scope>NUCLEOTIDE SEQUENCE</scope>
</reference>